<proteinExistence type="predicted"/>
<dbReference type="Proteomes" id="UP000202081">
    <property type="component" value="Segment"/>
</dbReference>
<keyword evidence="2" id="KW-1185">Reference proteome</keyword>
<name>A0A1D8KT18_9CAUD</name>
<sequence length="120" mass="13411">MITAIESLSSFELAGSHCAMNNVCLLHFENKKFSGFDDAKKQACLDFYADYVPDDIISIMGAERDCAIEYSSEEVAVLNASEWFPPQAYCSDPDFYFRVLVFDQNANIVFENVNPPASEG</sequence>
<reference evidence="1 2" key="1">
    <citation type="journal article" date="2016" name="Virology">
        <title>The genomic content and context of auxiliary metabolic genes in marine cyanomyoviruses.</title>
        <authorList>
            <person name="Crummett L.T."/>
            <person name="Puxty R.J."/>
            <person name="Weihe C."/>
            <person name="Marston M.F."/>
            <person name="Martiny J.B."/>
        </authorList>
    </citation>
    <scope>NUCLEOTIDE SEQUENCE [LARGE SCALE GENOMIC DNA]</scope>
    <source>
        <strain evidence="1">0810PA29</strain>
    </source>
</reference>
<protein>
    <submittedName>
        <fullName evidence="1">Uncharacterized protein</fullName>
    </submittedName>
</protein>
<dbReference type="EMBL" id="KU686211">
    <property type="protein sequence ID" value="AOV61727.1"/>
    <property type="molecule type" value="Genomic_DNA"/>
</dbReference>
<dbReference type="GeneID" id="30309105"/>
<evidence type="ECO:0000313" key="1">
    <source>
        <dbReference type="EMBL" id="AOV61727.1"/>
    </source>
</evidence>
<dbReference type="RefSeq" id="YP_009324195.1">
    <property type="nucleotide sequence ID" value="NC_031935.1"/>
</dbReference>
<gene>
    <name evidence="1" type="ORF">P29B0810_032</name>
</gene>
<evidence type="ECO:0000313" key="2">
    <source>
        <dbReference type="Proteomes" id="UP000202081"/>
    </source>
</evidence>
<accession>A0A1D8KT18</accession>
<dbReference type="KEGG" id="vg:30309105"/>
<organism evidence="1 2">
    <name type="scientific">Synechococcus phage S-WAM2</name>
    <dbReference type="NCBI Taxonomy" id="1815522"/>
    <lineage>
        <taxon>Viruses</taxon>
        <taxon>Duplodnaviria</taxon>
        <taxon>Heunggongvirae</taxon>
        <taxon>Uroviricota</taxon>
        <taxon>Caudoviricetes</taxon>
        <taxon>Pantevenvirales</taxon>
        <taxon>Kyanoviridae</taxon>
        <taxon>Cymopoleiavirus</taxon>
        <taxon>Cymopoleiavirus swam2</taxon>
    </lineage>
</organism>